<dbReference type="Ensembl" id="ENSOART00020066789.1">
    <property type="protein sequence ID" value="ENSOARP00020036064.1"/>
    <property type="gene ID" value="ENSOARG00020000122.2"/>
</dbReference>
<reference evidence="1" key="2">
    <citation type="submission" date="2025-08" db="UniProtKB">
        <authorList>
            <consortium name="Ensembl"/>
        </authorList>
    </citation>
    <scope>IDENTIFICATION</scope>
</reference>
<reference evidence="1" key="3">
    <citation type="submission" date="2025-09" db="UniProtKB">
        <authorList>
            <consortium name="Ensembl"/>
        </authorList>
    </citation>
    <scope>IDENTIFICATION</scope>
</reference>
<sequence length="241" mass="26391">AALAPAAHFRPGVAASGPSPRPRGRLREAAGEAESGRGSRTGALSCSLTWRGHLRNGARTASPRVCRCRGRKPDCANPAEANVEESEPTLLLNPEDIVLKEPGSSEKTLRTLLRPGDKVSNHYKTTSSEISAVVGAVPSTCYPTYGVPTIRSDLPAPLIRRVSDRRSYGEEGNAYSLLHPTVFAQKGVFERDFFKTRSKQEVPHGISEGLKERPTSHWHAKMERFICLSSYIMKVIRSRSD</sequence>
<reference evidence="1" key="1">
    <citation type="submission" date="2020-11" db="EMBL/GenBank/DDBJ databases">
        <authorList>
            <person name="Davenport K.M."/>
            <person name="Bickhart D.M."/>
            <person name="Smith T.P.L."/>
            <person name="Murdoch B.M."/>
            <person name="Rosen B.D."/>
        </authorList>
    </citation>
    <scope>NUCLEOTIDE SEQUENCE [LARGE SCALE GENOMIC DNA]</scope>
    <source>
        <strain evidence="1">OAR_USU_Benz2616</strain>
    </source>
</reference>
<organism evidence="1">
    <name type="scientific">Ovis aries</name>
    <name type="common">Sheep</name>
    <dbReference type="NCBI Taxonomy" id="9940"/>
    <lineage>
        <taxon>Eukaryota</taxon>
        <taxon>Metazoa</taxon>
        <taxon>Chordata</taxon>
        <taxon>Craniata</taxon>
        <taxon>Vertebrata</taxon>
        <taxon>Euteleostomi</taxon>
        <taxon>Mammalia</taxon>
        <taxon>Eutheria</taxon>
        <taxon>Laurasiatheria</taxon>
        <taxon>Artiodactyla</taxon>
        <taxon>Ruminantia</taxon>
        <taxon>Pecora</taxon>
        <taxon>Bovidae</taxon>
        <taxon>Caprinae</taxon>
        <taxon>Ovis</taxon>
    </lineage>
</organism>
<proteinExistence type="predicted"/>
<protein>
    <submittedName>
        <fullName evidence="1">EF-hand domain family member B</fullName>
    </submittedName>
</protein>
<gene>
    <name evidence="1" type="primary">EFHB</name>
</gene>
<accession>A0AC11CW27</accession>
<name>A0AC11CW27_SHEEP</name>
<evidence type="ECO:0000313" key="1">
    <source>
        <dbReference type="Ensembl" id="ENSOARP00020036064.1"/>
    </source>
</evidence>